<evidence type="ECO:0000313" key="3">
    <source>
        <dbReference type="Proteomes" id="UP000179179"/>
    </source>
</evidence>
<dbReference type="RefSeq" id="XP_022394821.1">
    <property type="nucleotide sequence ID" value="XM_022527305.1"/>
</dbReference>
<evidence type="ECO:0000256" key="1">
    <source>
        <dbReference type="SAM" id="Phobius"/>
    </source>
</evidence>
<feature type="transmembrane region" description="Helical" evidence="1">
    <location>
        <begin position="192"/>
        <end position="215"/>
    </location>
</feature>
<reference evidence="2 3" key="1">
    <citation type="journal article" date="2016" name="Genome Biol. Evol.">
        <title>Draft genome sequence of an aflatoxigenic Aspergillus species, A. bombycis.</title>
        <authorList>
            <person name="Moore G.G."/>
            <person name="Mack B.M."/>
            <person name="Beltz S.B."/>
            <person name="Gilbert M.K."/>
        </authorList>
    </citation>
    <scope>NUCLEOTIDE SEQUENCE [LARGE SCALE GENOMIC DNA]</scope>
    <source>
        <strain evidence="3">NRRL 26010</strain>
    </source>
</reference>
<dbReference type="AlphaFoldDB" id="A0A1F8AHB4"/>
<feature type="transmembrane region" description="Helical" evidence="1">
    <location>
        <begin position="227"/>
        <end position="249"/>
    </location>
</feature>
<proteinExistence type="predicted"/>
<protein>
    <submittedName>
        <fullName evidence="2">Uncharacterized protein</fullName>
    </submittedName>
</protein>
<keyword evidence="3" id="KW-1185">Reference proteome</keyword>
<name>A0A1F8AHB4_9EURO</name>
<dbReference type="PANTHER" id="PTHR35043">
    <property type="entry name" value="TRANSCRIPTION FACTOR DOMAIN-CONTAINING PROTEIN"/>
    <property type="match status" value="1"/>
</dbReference>
<dbReference type="EMBL" id="LYCR01000001">
    <property type="protein sequence ID" value="OGM51104.1"/>
    <property type="molecule type" value="Genomic_DNA"/>
</dbReference>
<keyword evidence="1" id="KW-1133">Transmembrane helix</keyword>
<feature type="transmembrane region" description="Helical" evidence="1">
    <location>
        <begin position="161"/>
        <end position="180"/>
    </location>
</feature>
<feature type="transmembrane region" description="Helical" evidence="1">
    <location>
        <begin position="70"/>
        <end position="89"/>
    </location>
</feature>
<keyword evidence="1" id="KW-0472">Membrane</keyword>
<gene>
    <name evidence="2" type="ORF">ABOM_000175</name>
</gene>
<comment type="caution">
    <text evidence="2">The sequence shown here is derived from an EMBL/GenBank/DDBJ whole genome shotgun (WGS) entry which is preliminary data.</text>
</comment>
<evidence type="ECO:0000313" key="2">
    <source>
        <dbReference type="EMBL" id="OGM51104.1"/>
    </source>
</evidence>
<dbReference type="GeneID" id="34443565"/>
<dbReference type="STRING" id="109264.A0A1F8AHB4"/>
<feature type="transmembrane region" description="Helical" evidence="1">
    <location>
        <begin position="45"/>
        <end position="64"/>
    </location>
</feature>
<keyword evidence="1" id="KW-0812">Transmembrane</keyword>
<dbReference type="OrthoDB" id="3061561at2759"/>
<accession>A0A1F8AHB4</accession>
<organism evidence="2 3">
    <name type="scientific">Aspergillus bombycis</name>
    <dbReference type="NCBI Taxonomy" id="109264"/>
    <lineage>
        <taxon>Eukaryota</taxon>
        <taxon>Fungi</taxon>
        <taxon>Dikarya</taxon>
        <taxon>Ascomycota</taxon>
        <taxon>Pezizomycotina</taxon>
        <taxon>Eurotiomycetes</taxon>
        <taxon>Eurotiomycetidae</taxon>
        <taxon>Eurotiales</taxon>
        <taxon>Aspergillaceae</taxon>
        <taxon>Aspergillus</taxon>
    </lineage>
</organism>
<dbReference type="Proteomes" id="UP000179179">
    <property type="component" value="Unassembled WGS sequence"/>
</dbReference>
<sequence length="275" mass="31518">MEGSVWVLNAPQLLMARHYGIIERLPNVTCQEIDDKNKGDSLIKVLAVVQILWLIVQLILRFAYHKSASQLEIMTVAYAVCACITYYMLIYQPQNAYTPVYISARKLKYDIRQLKGIVEVGPLHFLPFIDFQLPCIQYNSFPFVADPRKDILKVNRQTQNYIYLGISVGALIFGVVHLFAWNFPFPTDVEKLIWRIASFLTALLPMALNIVWLLANRGKRETDIHKPWYLTLVLTGISIIVLCRLFIFAEAFRSLYFLSPEAFSSTWAANAPHVG</sequence>
<dbReference type="PANTHER" id="PTHR35043:SF7">
    <property type="entry name" value="TRANSCRIPTION FACTOR DOMAIN-CONTAINING PROTEIN"/>
    <property type="match status" value="1"/>
</dbReference>